<keyword evidence="7" id="KW-1185">Reference proteome</keyword>
<feature type="binding site" evidence="4">
    <location>
        <position position="184"/>
    </location>
    <ligand>
        <name>cyanocob(III)alamin</name>
        <dbReference type="ChEBI" id="CHEBI:17439"/>
    </ligand>
</feature>
<feature type="signal peptide" evidence="5">
    <location>
        <begin position="1"/>
        <end position="23"/>
    </location>
</feature>
<comment type="caution">
    <text evidence="6">The sequence shown here is derived from an EMBL/GenBank/DDBJ whole genome shotgun (WGS) entry which is preliminary data.</text>
</comment>
<feature type="non-terminal residue" evidence="6">
    <location>
        <position position="380"/>
    </location>
</feature>
<dbReference type="Proteomes" id="UP000499080">
    <property type="component" value="Unassembled WGS sequence"/>
</dbReference>
<gene>
    <name evidence="6" type="ORF">AVEN_258886_2</name>
</gene>
<feature type="chain" id="PRO_5021201223" evidence="5">
    <location>
        <begin position="24"/>
        <end position="380"/>
    </location>
</feature>
<keyword evidence="3 5" id="KW-0732">Signal</keyword>
<dbReference type="OrthoDB" id="6343110at2759"/>
<dbReference type="PANTHER" id="PTHR10559:SF18">
    <property type="entry name" value="TRANSCOBALAMIN II"/>
    <property type="match status" value="1"/>
</dbReference>
<accession>A0A4Y2SGY8</accession>
<feature type="binding site" evidence="4">
    <location>
        <begin position="345"/>
        <end position="346"/>
    </location>
    <ligand>
        <name>cyanocob(III)alamin</name>
        <dbReference type="ChEBI" id="CHEBI:17439"/>
    </ligand>
</feature>
<dbReference type="InterPro" id="IPR002157">
    <property type="entry name" value="Cbl-bd_prot"/>
</dbReference>
<evidence type="ECO:0000313" key="6">
    <source>
        <dbReference type="EMBL" id="GBN86866.1"/>
    </source>
</evidence>
<evidence type="ECO:0000256" key="4">
    <source>
        <dbReference type="PIRSR" id="PIRSR602157-1"/>
    </source>
</evidence>
<keyword evidence="2" id="KW-0964">Secreted</keyword>
<dbReference type="InterPro" id="IPR051588">
    <property type="entry name" value="Cobalamin_Transport"/>
</dbReference>
<evidence type="ECO:0000313" key="7">
    <source>
        <dbReference type="Proteomes" id="UP000499080"/>
    </source>
</evidence>
<name>A0A4Y2SGY8_ARAVE</name>
<dbReference type="GO" id="GO:0005615">
    <property type="term" value="C:extracellular space"/>
    <property type="evidence" value="ECO:0007669"/>
    <property type="project" value="TreeGrafter"/>
</dbReference>
<evidence type="ECO:0000256" key="5">
    <source>
        <dbReference type="SAM" id="SignalP"/>
    </source>
</evidence>
<sequence length="380" mass="43207">MEGKKYIPLVFILLVFQLSKIECRDCQTVSEISGVISDYSNSNYGYEQCWNIILPENSLIRMKIHLNMRHPCERAHVQITEKEATAQHLFCSSSRDLRPFIAESSVTVTHRINPYKDHGNYNPYYSSFRLEYQINLQATAVMALSCKINLEKRYSLPSSYNLTSYYDVIEKLKHSQLSDGSFGNVYTTALITQALVASGEALKSDWNLNATFEFLMNEINSSSVDFLTTYYTLPLFNGKTLADISTINCSFNPRKQGYVLNSLEMGGVVRTVQVSHGINKMHIESDSRPKMRIMYSLYIGDEKDVIYTISSRVAENSTAFEVMKSVAVEDPKFRFEAKAVSGKMYVHRIGRITNDPDMGKYWLLYVGAANSTDTLTHLTT</sequence>
<protein>
    <submittedName>
        <fullName evidence="6">Uncharacterized protein</fullName>
    </submittedName>
</protein>
<evidence type="ECO:0000256" key="2">
    <source>
        <dbReference type="ARBA" id="ARBA00022525"/>
    </source>
</evidence>
<organism evidence="6 7">
    <name type="scientific">Araneus ventricosus</name>
    <name type="common">Orbweaver spider</name>
    <name type="synonym">Epeira ventricosa</name>
    <dbReference type="NCBI Taxonomy" id="182803"/>
    <lineage>
        <taxon>Eukaryota</taxon>
        <taxon>Metazoa</taxon>
        <taxon>Ecdysozoa</taxon>
        <taxon>Arthropoda</taxon>
        <taxon>Chelicerata</taxon>
        <taxon>Arachnida</taxon>
        <taxon>Araneae</taxon>
        <taxon>Araneomorphae</taxon>
        <taxon>Entelegynae</taxon>
        <taxon>Araneoidea</taxon>
        <taxon>Araneidae</taxon>
        <taxon>Araneus</taxon>
    </lineage>
</organism>
<comment type="subcellular location">
    <subcellularLocation>
        <location evidence="1">Secreted</location>
    </subcellularLocation>
</comment>
<keyword evidence="4" id="KW-0170">Cobalt</keyword>
<dbReference type="GO" id="GO:0031419">
    <property type="term" value="F:cobalamin binding"/>
    <property type="evidence" value="ECO:0007669"/>
    <property type="project" value="InterPro"/>
</dbReference>
<dbReference type="Pfam" id="PF01122">
    <property type="entry name" value="Cobalamin_bind"/>
    <property type="match status" value="1"/>
</dbReference>
<dbReference type="Gene3D" id="2.170.130.30">
    <property type="match status" value="1"/>
</dbReference>
<dbReference type="GO" id="GO:0015889">
    <property type="term" value="P:cobalamin transport"/>
    <property type="evidence" value="ECO:0007669"/>
    <property type="project" value="InterPro"/>
</dbReference>
<evidence type="ECO:0000256" key="3">
    <source>
        <dbReference type="ARBA" id="ARBA00022729"/>
    </source>
</evidence>
<dbReference type="EMBL" id="BGPR01021504">
    <property type="protein sequence ID" value="GBN86866.1"/>
    <property type="molecule type" value="Genomic_DNA"/>
</dbReference>
<evidence type="ECO:0000256" key="1">
    <source>
        <dbReference type="ARBA" id="ARBA00004613"/>
    </source>
</evidence>
<proteinExistence type="predicted"/>
<dbReference type="PANTHER" id="PTHR10559">
    <property type="entry name" value="TRANSCOBALAMIN-1/GASTRIC INTRINSIC FACTOR"/>
    <property type="match status" value="1"/>
</dbReference>
<feature type="binding site" evidence="4">
    <location>
        <begin position="362"/>
        <end position="364"/>
    </location>
    <ligand>
        <name>cyanocob(III)alamin</name>
        <dbReference type="ChEBI" id="CHEBI:17439"/>
    </ligand>
</feature>
<dbReference type="Gene3D" id="1.50.10.20">
    <property type="match status" value="1"/>
</dbReference>
<reference evidence="6 7" key="1">
    <citation type="journal article" date="2019" name="Sci. Rep.">
        <title>Orb-weaving spider Araneus ventricosus genome elucidates the spidroin gene catalogue.</title>
        <authorList>
            <person name="Kono N."/>
            <person name="Nakamura H."/>
            <person name="Ohtoshi R."/>
            <person name="Moran D.A.P."/>
            <person name="Shinohara A."/>
            <person name="Yoshida Y."/>
            <person name="Fujiwara M."/>
            <person name="Mori M."/>
            <person name="Tomita M."/>
            <person name="Arakawa K."/>
        </authorList>
    </citation>
    <scope>NUCLEOTIDE SEQUENCE [LARGE SCALE GENOMIC DNA]</scope>
</reference>
<dbReference type="AlphaFoldDB" id="A0A4Y2SGY8"/>